<organism evidence="2 3">
    <name type="scientific">Massarina eburnea CBS 473.64</name>
    <dbReference type="NCBI Taxonomy" id="1395130"/>
    <lineage>
        <taxon>Eukaryota</taxon>
        <taxon>Fungi</taxon>
        <taxon>Dikarya</taxon>
        <taxon>Ascomycota</taxon>
        <taxon>Pezizomycotina</taxon>
        <taxon>Dothideomycetes</taxon>
        <taxon>Pleosporomycetidae</taxon>
        <taxon>Pleosporales</taxon>
        <taxon>Massarineae</taxon>
        <taxon>Massarinaceae</taxon>
        <taxon>Massarina</taxon>
    </lineage>
</organism>
<evidence type="ECO:0000313" key="2">
    <source>
        <dbReference type="EMBL" id="KAF2641165.1"/>
    </source>
</evidence>
<keyword evidence="1" id="KW-0472">Membrane</keyword>
<dbReference type="EMBL" id="MU006783">
    <property type="protein sequence ID" value="KAF2641165.1"/>
    <property type="molecule type" value="Genomic_DNA"/>
</dbReference>
<dbReference type="AlphaFoldDB" id="A0A6A6S0Y4"/>
<keyword evidence="3" id="KW-1185">Reference proteome</keyword>
<proteinExistence type="predicted"/>
<name>A0A6A6S0Y4_9PLEO</name>
<dbReference type="Proteomes" id="UP000799753">
    <property type="component" value="Unassembled WGS sequence"/>
</dbReference>
<feature type="non-terminal residue" evidence="2">
    <location>
        <position position="1"/>
    </location>
</feature>
<keyword evidence="1" id="KW-0812">Transmembrane</keyword>
<dbReference type="OrthoDB" id="3868412at2759"/>
<sequence length="157" mass="18472">IYYYFSKNITYDHRIMSTELPVRSAVLKHDTGGLVVRWVTTGEYLLLYVFALFGVLFFEISADYVSNAENKYLDYKLTVRPLDSDVLCRYRSRWARGRLYFITRYCLPTRFLDVKHSSSFRSIAYAAVGKLRRYVTDINWLHGSYCALARPNIFDQS</sequence>
<evidence type="ECO:0000256" key="1">
    <source>
        <dbReference type="SAM" id="Phobius"/>
    </source>
</evidence>
<gene>
    <name evidence="2" type="ORF">P280DRAFT_398147</name>
</gene>
<reference evidence="2" key="1">
    <citation type="journal article" date="2020" name="Stud. Mycol.">
        <title>101 Dothideomycetes genomes: a test case for predicting lifestyles and emergence of pathogens.</title>
        <authorList>
            <person name="Haridas S."/>
            <person name="Albert R."/>
            <person name="Binder M."/>
            <person name="Bloem J."/>
            <person name="Labutti K."/>
            <person name="Salamov A."/>
            <person name="Andreopoulos B."/>
            <person name="Baker S."/>
            <person name="Barry K."/>
            <person name="Bills G."/>
            <person name="Bluhm B."/>
            <person name="Cannon C."/>
            <person name="Castanera R."/>
            <person name="Culley D."/>
            <person name="Daum C."/>
            <person name="Ezra D."/>
            <person name="Gonzalez J."/>
            <person name="Henrissat B."/>
            <person name="Kuo A."/>
            <person name="Liang C."/>
            <person name="Lipzen A."/>
            <person name="Lutzoni F."/>
            <person name="Magnuson J."/>
            <person name="Mondo S."/>
            <person name="Nolan M."/>
            <person name="Ohm R."/>
            <person name="Pangilinan J."/>
            <person name="Park H.-J."/>
            <person name="Ramirez L."/>
            <person name="Alfaro M."/>
            <person name="Sun H."/>
            <person name="Tritt A."/>
            <person name="Yoshinaga Y."/>
            <person name="Zwiers L.-H."/>
            <person name="Turgeon B."/>
            <person name="Goodwin S."/>
            <person name="Spatafora J."/>
            <person name="Crous P."/>
            <person name="Grigoriev I."/>
        </authorList>
    </citation>
    <scope>NUCLEOTIDE SEQUENCE</scope>
    <source>
        <strain evidence="2">CBS 473.64</strain>
    </source>
</reference>
<keyword evidence="1" id="KW-1133">Transmembrane helix</keyword>
<protein>
    <submittedName>
        <fullName evidence="2">Uncharacterized protein</fullName>
    </submittedName>
</protein>
<evidence type="ECO:0000313" key="3">
    <source>
        <dbReference type="Proteomes" id="UP000799753"/>
    </source>
</evidence>
<accession>A0A6A6S0Y4</accession>
<feature type="transmembrane region" description="Helical" evidence="1">
    <location>
        <begin position="45"/>
        <end position="66"/>
    </location>
</feature>